<dbReference type="PANTHER" id="PTHR43806">
    <property type="entry name" value="PEPTIDASE S8"/>
    <property type="match status" value="1"/>
</dbReference>
<keyword evidence="2 5" id="KW-0645">Protease</keyword>
<evidence type="ECO:0000259" key="8">
    <source>
        <dbReference type="Pfam" id="PF00082"/>
    </source>
</evidence>
<dbReference type="Gene3D" id="3.30.70.80">
    <property type="entry name" value="Peptidase S8 propeptide/proteinase inhibitor I9"/>
    <property type="match status" value="1"/>
</dbReference>
<dbReference type="GO" id="GO:0004252">
    <property type="term" value="F:serine-type endopeptidase activity"/>
    <property type="evidence" value="ECO:0007669"/>
    <property type="project" value="UniProtKB-UniRule"/>
</dbReference>
<dbReference type="SUPFAM" id="SSF52743">
    <property type="entry name" value="Subtilisin-like"/>
    <property type="match status" value="1"/>
</dbReference>
<dbReference type="CDD" id="cd04077">
    <property type="entry name" value="Peptidases_S8_PCSK9_ProteinaseK_like"/>
    <property type="match status" value="1"/>
</dbReference>
<comment type="similarity">
    <text evidence="1 5 6">Belongs to the peptidase S8 family.</text>
</comment>
<evidence type="ECO:0000256" key="2">
    <source>
        <dbReference type="ARBA" id="ARBA00022670"/>
    </source>
</evidence>
<dbReference type="InterPro" id="IPR023828">
    <property type="entry name" value="Peptidase_S8_Ser-AS"/>
</dbReference>
<dbReference type="PROSITE" id="PS00137">
    <property type="entry name" value="SUBTILASE_HIS"/>
    <property type="match status" value="1"/>
</dbReference>
<keyword evidence="7" id="KW-0732">Signal</keyword>
<keyword evidence="10" id="KW-1185">Reference proteome</keyword>
<dbReference type="PROSITE" id="PS00136">
    <property type="entry name" value="SUBTILASE_ASP"/>
    <property type="match status" value="1"/>
</dbReference>
<name>A0A6A7AAM2_9PLEO</name>
<sequence>MLVSIVLTFVSSSFATPLTYNPHQSDITIIPDKYIVKFRDHVSTLSANDLKVSLSNPATHEYSMSTFRGFAGTLTITEKARLEASVLVEYIEFDSVMHTTDFVEQDDAPWGLARISSHTPGGTTYTYDETAGEGTCAYVIDTGIDIEHPDFEGRAEFLINTSRENCTTDEAGHGTHVAGTIGSKTYGVAKKTVLIAIKVLDGQGTGTKAGIIAGFQAAADDAPKRKDECKKGLVANISLGGGLSQSVNDAAKAITAAGVFVAVAAGNYNDDAAHDSPASEPSVCTVGASAQNDTRAYFSNYGPLVDVFAPGLNITSLWLNHTVHTISGTSMASPHVAGLGAYLLGLGAAEVGEVCEKIRELAIQDVVGDVPEGTDNLLVYNDAETE</sequence>
<dbReference type="PANTHER" id="PTHR43806:SF58">
    <property type="entry name" value="ALKALINE PROTEASE 1-RELATED"/>
    <property type="match status" value="1"/>
</dbReference>
<dbReference type="GO" id="GO:0006508">
    <property type="term" value="P:proteolysis"/>
    <property type="evidence" value="ECO:0007669"/>
    <property type="project" value="UniProtKB-KW"/>
</dbReference>
<feature type="signal peptide" evidence="7">
    <location>
        <begin position="1"/>
        <end position="15"/>
    </location>
</feature>
<evidence type="ECO:0000256" key="4">
    <source>
        <dbReference type="ARBA" id="ARBA00022825"/>
    </source>
</evidence>
<dbReference type="SUPFAM" id="SSF54897">
    <property type="entry name" value="Protease propeptides/inhibitors"/>
    <property type="match status" value="1"/>
</dbReference>
<dbReference type="Proteomes" id="UP000799424">
    <property type="component" value="Unassembled WGS sequence"/>
</dbReference>
<dbReference type="InterPro" id="IPR036852">
    <property type="entry name" value="Peptidase_S8/S53_dom_sf"/>
</dbReference>
<evidence type="ECO:0000256" key="7">
    <source>
        <dbReference type="SAM" id="SignalP"/>
    </source>
</evidence>
<dbReference type="InterPro" id="IPR034193">
    <property type="entry name" value="PCSK9_ProteinaseK-like"/>
</dbReference>
<feature type="active site" description="Charge relay system" evidence="5">
    <location>
        <position position="173"/>
    </location>
</feature>
<evidence type="ECO:0000256" key="6">
    <source>
        <dbReference type="RuleBase" id="RU003355"/>
    </source>
</evidence>
<dbReference type="Gene3D" id="3.40.50.200">
    <property type="entry name" value="Peptidase S8/S53 domain"/>
    <property type="match status" value="1"/>
</dbReference>
<dbReference type="InterPro" id="IPR023827">
    <property type="entry name" value="Peptidase_S8_Asp-AS"/>
</dbReference>
<accession>A0A6A7AAM2</accession>
<dbReference type="EMBL" id="MU006219">
    <property type="protein sequence ID" value="KAF2830370.1"/>
    <property type="molecule type" value="Genomic_DNA"/>
</dbReference>
<dbReference type="Pfam" id="PF00082">
    <property type="entry name" value="Peptidase_S8"/>
    <property type="match status" value="1"/>
</dbReference>
<evidence type="ECO:0000256" key="3">
    <source>
        <dbReference type="ARBA" id="ARBA00022801"/>
    </source>
</evidence>
<dbReference type="PROSITE" id="PS51892">
    <property type="entry name" value="SUBTILASE"/>
    <property type="match status" value="1"/>
</dbReference>
<protein>
    <submittedName>
        <fullName evidence="9">Elastase-like serine protease</fullName>
    </submittedName>
</protein>
<dbReference type="PROSITE" id="PS00138">
    <property type="entry name" value="SUBTILASE_SER"/>
    <property type="match status" value="1"/>
</dbReference>
<gene>
    <name evidence="9" type="ORF">CC86DRAFT_283439</name>
</gene>
<dbReference type="GO" id="GO:0005576">
    <property type="term" value="C:extracellular region"/>
    <property type="evidence" value="ECO:0007669"/>
    <property type="project" value="UniProtKB-ARBA"/>
</dbReference>
<dbReference type="InterPro" id="IPR015500">
    <property type="entry name" value="Peptidase_S8_subtilisin-rel"/>
</dbReference>
<dbReference type="InterPro" id="IPR037045">
    <property type="entry name" value="S8pro/Inhibitor_I9_sf"/>
</dbReference>
<feature type="active site" description="Charge relay system" evidence="5">
    <location>
        <position position="330"/>
    </location>
</feature>
<dbReference type="AlphaFoldDB" id="A0A6A7AAM2"/>
<evidence type="ECO:0000256" key="1">
    <source>
        <dbReference type="ARBA" id="ARBA00011073"/>
    </source>
</evidence>
<dbReference type="PRINTS" id="PR00723">
    <property type="entry name" value="SUBTILISIN"/>
</dbReference>
<feature type="active site" description="Charge relay system" evidence="5">
    <location>
        <position position="141"/>
    </location>
</feature>
<feature type="chain" id="PRO_5025348149" evidence="7">
    <location>
        <begin position="16"/>
        <end position="386"/>
    </location>
</feature>
<dbReference type="FunFam" id="3.40.50.200:FF:000014">
    <property type="entry name" value="Proteinase K"/>
    <property type="match status" value="1"/>
</dbReference>
<organism evidence="9 10">
    <name type="scientific">Ophiobolus disseminans</name>
    <dbReference type="NCBI Taxonomy" id="1469910"/>
    <lineage>
        <taxon>Eukaryota</taxon>
        <taxon>Fungi</taxon>
        <taxon>Dikarya</taxon>
        <taxon>Ascomycota</taxon>
        <taxon>Pezizomycotina</taxon>
        <taxon>Dothideomycetes</taxon>
        <taxon>Pleosporomycetidae</taxon>
        <taxon>Pleosporales</taxon>
        <taxon>Pleosporineae</taxon>
        <taxon>Phaeosphaeriaceae</taxon>
        <taxon>Ophiobolus</taxon>
    </lineage>
</organism>
<keyword evidence="3 5" id="KW-0378">Hydrolase</keyword>
<dbReference type="OrthoDB" id="206201at2759"/>
<dbReference type="InterPro" id="IPR050131">
    <property type="entry name" value="Peptidase_S8_subtilisin-like"/>
</dbReference>
<evidence type="ECO:0000256" key="5">
    <source>
        <dbReference type="PROSITE-ProRule" id="PRU01240"/>
    </source>
</evidence>
<keyword evidence="4 5" id="KW-0720">Serine protease</keyword>
<evidence type="ECO:0000313" key="10">
    <source>
        <dbReference type="Proteomes" id="UP000799424"/>
    </source>
</evidence>
<reference evidence="9" key="1">
    <citation type="journal article" date="2020" name="Stud. Mycol.">
        <title>101 Dothideomycetes genomes: a test case for predicting lifestyles and emergence of pathogens.</title>
        <authorList>
            <person name="Haridas S."/>
            <person name="Albert R."/>
            <person name="Binder M."/>
            <person name="Bloem J."/>
            <person name="Labutti K."/>
            <person name="Salamov A."/>
            <person name="Andreopoulos B."/>
            <person name="Baker S."/>
            <person name="Barry K."/>
            <person name="Bills G."/>
            <person name="Bluhm B."/>
            <person name="Cannon C."/>
            <person name="Castanera R."/>
            <person name="Culley D."/>
            <person name="Daum C."/>
            <person name="Ezra D."/>
            <person name="Gonzalez J."/>
            <person name="Henrissat B."/>
            <person name="Kuo A."/>
            <person name="Liang C."/>
            <person name="Lipzen A."/>
            <person name="Lutzoni F."/>
            <person name="Magnuson J."/>
            <person name="Mondo S."/>
            <person name="Nolan M."/>
            <person name="Ohm R."/>
            <person name="Pangilinan J."/>
            <person name="Park H.-J."/>
            <person name="Ramirez L."/>
            <person name="Alfaro M."/>
            <person name="Sun H."/>
            <person name="Tritt A."/>
            <person name="Yoshinaga Y."/>
            <person name="Zwiers L.-H."/>
            <person name="Turgeon B."/>
            <person name="Goodwin S."/>
            <person name="Spatafora J."/>
            <person name="Crous P."/>
            <person name="Grigoriev I."/>
        </authorList>
    </citation>
    <scope>NUCLEOTIDE SEQUENCE</scope>
    <source>
        <strain evidence="9">CBS 113818</strain>
    </source>
</reference>
<feature type="domain" description="Peptidase S8/S53" evidence="8">
    <location>
        <begin position="138"/>
        <end position="344"/>
    </location>
</feature>
<dbReference type="InterPro" id="IPR022398">
    <property type="entry name" value="Peptidase_S8_His-AS"/>
</dbReference>
<evidence type="ECO:0000313" key="9">
    <source>
        <dbReference type="EMBL" id="KAF2830370.1"/>
    </source>
</evidence>
<dbReference type="InterPro" id="IPR000209">
    <property type="entry name" value="Peptidase_S8/S53_dom"/>
</dbReference>
<proteinExistence type="inferred from homology"/>